<feature type="coiled-coil region" evidence="9">
    <location>
        <begin position="17"/>
        <end position="44"/>
    </location>
</feature>
<evidence type="ECO:0000256" key="7">
    <source>
        <dbReference type="ARBA" id="ARBA00023136"/>
    </source>
</evidence>
<dbReference type="GO" id="GO:0071973">
    <property type="term" value="P:bacterial-type flagellum-dependent cell motility"/>
    <property type="evidence" value="ECO:0007669"/>
    <property type="project" value="InterPro"/>
</dbReference>
<evidence type="ECO:0000256" key="8">
    <source>
        <dbReference type="ARBA" id="ARBA00023225"/>
    </source>
</evidence>
<evidence type="ECO:0000256" key="6">
    <source>
        <dbReference type="ARBA" id="ARBA00022927"/>
    </source>
</evidence>
<evidence type="ECO:0000256" key="3">
    <source>
        <dbReference type="ARBA" id="ARBA00022475"/>
    </source>
</evidence>
<accession>A0A3B1CZE0</accession>
<dbReference type="Gene3D" id="1.10.287.1700">
    <property type="match status" value="1"/>
</dbReference>
<gene>
    <name evidence="10" type="ORF">MNBD_NITROSPIRAE03-1822</name>
</gene>
<dbReference type="Pfam" id="PF02050">
    <property type="entry name" value="FliJ"/>
    <property type="match status" value="1"/>
</dbReference>
<dbReference type="EMBL" id="UOGI01000207">
    <property type="protein sequence ID" value="VAX33832.1"/>
    <property type="molecule type" value="Genomic_DNA"/>
</dbReference>
<dbReference type="GO" id="GO:0015031">
    <property type="term" value="P:protein transport"/>
    <property type="evidence" value="ECO:0007669"/>
    <property type="project" value="UniProtKB-KW"/>
</dbReference>
<sequence>MKSDSLNNILKLKEWRKEEIEMEINRLQGIINQEEARLGTMETELSGNLETFKNHQIQDIINPGSLKTFHSYFSQMNIRLGHQREAIIKKIAELEETRKLLIEAYKEKMLVENLRGKLCLNETKANNRKEQKEFDFIFTTRIKR</sequence>
<proteinExistence type="predicted"/>
<dbReference type="GO" id="GO:0009288">
    <property type="term" value="C:bacterial-type flagellum"/>
    <property type="evidence" value="ECO:0007669"/>
    <property type="project" value="InterPro"/>
</dbReference>
<organism evidence="10">
    <name type="scientific">hydrothermal vent metagenome</name>
    <dbReference type="NCBI Taxonomy" id="652676"/>
    <lineage>
        <taxon>unclassified sequences</taxon>
        <taxon>metagenomes</taxon>
        <taxon>ecological metagenomes</taxon>
    </lineage>
</organism>
<dbReference type="AlphaFoldDB" id="A0A3B1CZE0"/>
<keyword evidence="9" id="KW-0175">Coiled coil</keyword>
<comment type="subcellular location">
    <subcellularLocation>
        <location evidence="1">Cell membrane</location>
        <topology evidence="1">Peripheral membrane protein</topology>
        <orientation evidence="1">Cytoplasmic side</orientation>
    </subcellularLocation>
</comment>
<keyword evidence="8" id="KW-1006">Bacterial flagellum protein export</keyword>
<name>A0A3B1CZE0_9ZZZZ</name>
<evidence type="ECO:0000256" key="9">
    <source>
        <dbReference type="SAM" id="Coils"/>
    </source>
</evidence>
<keyword evidence="6" id="KW-0653">Protein transport</keyword>
<dbReference type="InterPro" id="IPR012823">
    <property type="entry name" value="Flagell_FliJ"/>
</dbReference>
<evidence type="ECO:0000256" key="5">
    <source>
        <dbReference type="ARBA" id="ARBA00022795"/>
    </source>
</evidence>
<evidence type="ECO:0000256" key="4">
    <source>
        <dbReference type="ARBA" id="ARBA00022500"/>
    </source>
</evidence>
<reference evidence="10" key="1">
    <citation type="submission" date="2018-06" db="EMBL/GenBank/DDBJ databases">
        <authorList>
            <person name="Zhirakovskaya E."/>
        </authorList>
    </citation>
    <scope>NUCLEOTIDE SEQUENCE</scope>
</reference>
<evidence type="ECO:0000313" key="10">
    <source>
        <dbReference type="EMBL" id="VAX33832.1"/>
    </source>
</evidence>
<keyword evidence="3" id="KW-1003">Cell membrane</keyword>
<dbReference type="GO" id="GO:0006935">
    <property type="term" value="P:chemotaxis"/>
    <property type="evidence" value="ECO:0007669"/>
    <property type="project" value="UniProtKB-KW"/>
</dbReference>
<dbReference type="GO" id="GO:0005886">
    <property type="term" value="C:plasma membrane"/>
    <property type="evidence" value="ECO:0007669"/>
    <property type="project" value="UniProtKB-SubCell"/>
</dbReference>
<dbReference type="InterPro" id="IPR053716">
    <property type="entry name" value="Flag_assembly_chemotaxis_eff"/>
</dbReference>
<dbReference type="GO" id="GO:0044781">
    <property type="term" value="P:bacterial-type flagellum organization"/>
    <property type="evidence" value="ECO:0007669"/>
    <property type="project" value="UniProtKB-KW"/>
</dbReference>
<evidence type="ECO:0008006" key="11">
    <source>
        <dbReference type="Google" id="ProtNLM"/>
    </source>
</evidence>
<keyword evidence="2" id="KW-0813">Transport</keyword>
<evidence type="ECO:0000256" key="2">
    <source>
        <dbReference type="ARBA" id="ARBA00022448"/>
    </source>
</evidence>
<dbReference type="NCBIfam" id="TIGR02473">
    <property type="entry name" value="flagell_FliJ"/>
    <property type="match status" value="1"/>
</dbReference>
<evidence type="ECO:0000256" key="1">
    <source>
        <dbReference type="ARBA" id="ARBA00004413"/>
    </source>
</evidence>
<keyword evidence="4" id="KW-0145">Chemotaxis</keyword>
<keyword evidence="5" id="KW-1005">Bacterial flagellum biogenesis</keyword>
<protein>
    <recommendedName>
        <fullName evidence="11">Flagellar FliJ protein</fullName>
    </recommendedName>
</protein>
<keyword evidence="7" id="KW-0472">Membrane</keyword>